<dbReference type="GO" id="GO:0004934">
    <property type="term" value="F:mating-type alpha-factor pheromone receptor activity"/>
    <property type="evidence" value="ECO:0007669"/>
    <property type="project" value="InterPro"/>
</dbReference>
<keyword evidence="6" id="KW-0297">G-protein coupled receptor</keyword>
<evidence type="ECO:0000256" key="4">
    <source>
        <dbReference type="ARBA" id="ARBA00022692"/>
    </source>
</evidence>
<evidence type="ECO:0000256" key="8">
    <source>
        <dbReference type="ARBA" id="ARBA00023170"/>
    </source>
</evidence>
<keyword evidence="3" id="KW-0589">Pheromone response</keyword>
<gene>
    <name evidence="12" type="ORF">EVG20_g6899</name>
</gene>
<sequence>MCWSDESVKWDTKWPARDAKAITLSCGNIYLAGIDLRLRRWKNNECEMFPRHAIVEDTEIDRHQDELQTQHCAHLYHPRALCLYVRYSPSPPDVYPSHTISPPTMSDPYPLFSVFSFLGFIAVIVPLPWHLEAWNSGTCFFMAWTALGCLNAFINSVVWHGNALNHAPIWCDISIRILMGASVGIPAASFCINRRLYNISHMQVVSVSRAEKMRDILIDSAFCILLPIITLSLTYVVQGHRFDIIEDIGCYPAVYNSLSTFFLAYMWPVLLGLGSFIYAALTLWAFNKRRAQLSEFLTSNNSLTASRYIRLMALATTEMLCTTPLAIFVIYLNATTEPVEPWRGFADAHFAFSRVEQIPAVIWQMNHELVISLEFSRWSNPLCAFVFFAFFGFASEARKHYRLAFLAIAARVGYRPSAKVISGFRSRAADGMAVASHGSFPIYVTPPSAMSKHAESLTAFETGKISSKLSDSSPAPPSPCSSVSSSSFLEPPPRSHGHTHTVVSLPHFHSFILS</sequence>
<feature type="transmembrane region" description="Helical" evidence="11">
    <location>
        <begin position="378"/>
        <end position="395"/>
    </location>
</feature>
<evidence type="ECO:0000256" key="11">
    <source>
        <dbReference type="SAM" id="Phobius"/>
    </source>
</evidence>
<dbReference type="EMBL" id="SEOQ01000488">
    <property type="protein sequence ID" value="TFY61867.1"/>
    <property type="molecule type" value="Genomic_DNA"/>
</dbReference>
<evidence type="ECO:0000313" key="12">
    <source>
        <dbReference type="EMBL" id="TFY61867.1"/>
    </source>
</evidence>
<evidence type="ECO:0000256" key="1">
    <source>
        <dbReference type="ARBA" id="ARBA00004141"/>
    </source>
</evidence>
<dbReference type="PANTHER" id="PTHR28097:SF1">
    <property type="entry name" value="PHEROMONE A FACTOR RECEPTOR"/>
    <property type="match status" value="1"/>
</dbReference>
<keyword evidence="8" id="KW-0675">Receptor</keyword>
<feature type="transmembrane region" description="Helical" evidence="11">
    <location>
        <begin position="141"/>
        <end position="161"/>
    </location>
</feature>
<dbReference type="OrthoDB" id="2874149at2759"/>
<protein>
    <submittedName>
        <fullName evidence="12">Uncharacterized protein</fullName>
    </submittedName>
</protein>
<evidence type="ECO:0000313" key="13">
    <source>
        <dbReference type="Proteomes" id="UP000298327"/>
    </source>
</evidence>
<feature type="transmembrane region" description="Helical" evidence="11">
    <location>
        <begin position="173"/>
        <end position="192"/>
    </location>
</feature>
<evidence type="ECO:0000256" key="6">
    <source>
        <dbReference type="ARBA" id="ARBA00023040"/>
    </source>
</evidence>
<dbReference type="PRINTS" id="PR00899">
    <property type="entry name" value="GPCRSTE3"/>
</dbReference>
<reference evidence="12 13" key="1">
    <citation type="submission" date="2019-02" db="EMBL/GenBank/DDBJ databases">
        <title>Genome sequencing of the rare red list fungi Dentipellis fragilis.</title>
        <authorList>
            <person name="Buettner E."/>
            <person name="Kellner H."/>
        </authorList>
    </citation>
    <scope>NUCLEOTIDE SEQUENCE [LARGE SCALE GENOMIC DNA]</scope>
    <source>
        <strain evidence="12 13">DSM 105465</strain>
    </source>
</reference>
<keyword evidence="5 11" id="KW-1133">Transmembrane helix</keyword>
<dbReference type="PANTHER" id="PTHR28097">
    <property type="entry name" value="PHEROMONE A FACTOR RECEPTOR"/>
    <property type="match status" value="1"/>
</dbReference>
<feature type="transmembrane region" description="Helical" evidence="11">
    <location>
        <begin position="308"/>
        <end position="332"/>
    </location>
</feature>
<keyword evidence="13" id="KW-1185">Reference proteome</keyword>
<dbReference type="GO" id="GO:0000750">
    <property type="term" value="P:pheromone-dependent signal transduction involved in conjugation with cellular fusion"/>
    <property type="evidence" value="ECO:0007669"/>
    <property type="project" value="TreeGrafter"/>
</dbReference>
<dbReference type="Pfam" id="PF02076">
    <property type="entry name" value="STE3"/>
    <property type="match status" value="1"/>
</dbReference>
<feature type="region of interest" description="Disordered" evidence="10">
    <location>
        <begin position="468"/>
        <end position="501"/>
    </location>
</feature>
<evidence type="ECO:0000256" key="10">
    <source>
        <dbReference type="SAM" id="MobiDB-lite"/>
    </source>
</evidence>
<evidence type="ECO:0000256" key="2">
    <source>
        <dbReference type="ARBA" id="ARBA00011085"/>
    </source>
</evidence>
<organism evidence="12 13">
    <name type="scientific">Dentipellis fragilis</name>
    <dbReference type="NCBI Taxonomy" id="205917"/>
    <lineage>
        <taxon>Eukaryota</taxon>
        <taxon>Fungi</taxon>
        <taxon>Dikarya</taxon>
        <taxon>Basidiomycota</taxon>
        <taxon>Agaricomycotina</taxon>
        <taxon>Agaricomycetes</taxon>
        <taxon>Russulales</taxon>
        <taxon>Hericiaceae</taxon>
        <taxon>Dentipellis</taxon>
    </lineage>
</organism>
<dbReference type="Proteomes" id="UP000298327">
    <property type="component" value="Unassembled WGS sequence"/>
</dbReference>
<comment type="caution">
    <text evidence="12">The sequence shown here is derived from an EMBL/GenBank/DDBJ whole genome shotgun (WGS) entry which is preliminary data.</text>
</comment>
<feature type="compositionally biased region" description="Low complexity" evidence="10">
    <location>
        <begin position="480"/>
        <end position="489"/>
    </location>
</feature>
<name>A0A4Y9YJR3_9AGAM</name>
<dbReference type="GO" id="GO:0005886">
    <property type="term" value="C:plasma membrane"/>
    <property type="evidence" value="ECO:0007669"/>
    <property type="project" value="TreeGrafter"/>
</dbReference>
<keyword evidence="4 11" id="KW-0812">Transmembrane</keyword>
<evidence type="ECO:0000256" key="3">
    <source>
        <dbReference type="ARBA" id="ARBA00022507"/>
    </source>
</evidence>
<feature type="transmembrane region" description="Helical" evidence="11">
    <location>
        <begin position="216"/>
        <end position="237"/>
    </location>
</feature>
<evidence type="ECO:0000256" key="9">
    <source>
        <dbReference type="ARBA" id="ARBA00023224"/>
    </source>
</evidence>
<evidence type="ECO:0000256" key="7">
    <source>
        <dbReference type="ARBA" id="ARBA00023136"/>
    </source>
</evidence>
<comment type="subcellular location">
    <subcellularLocation>
        <location evidence="1">Membrane</location>
        <topology evidence="1">Multi-pass membrane protein</topology>
    </subcellularLocation>
</comment>
<dbReference type="PRINTS" id="PR00901">
    <property type="entry name" value="PHEROMONEBAR"/>
</dbReference>
<dbReference type="InterPro" id="IPR001499">
    <property type="entry name" value="GPCR_STE3"/>
</dbReference>
<comment type="similarity">
    <text evidence="2">Belongs to the G-protein coupled receptor 4 family.</text>
</comment>
<dbReference type="CDD" id="cd14966">
    <property type="entry name" value="7tmD_STE3"/>
    <property type="match status" value="1"/>
</dbReference>
<keyword evidence="7 11" id="KW-0472">Membrane</keyword>
<dbReference type="AlphaFoldDB" id="A0A4Y9YJR3"/>
<feature type="transmembrane region" description="Helical" evidence="11">
    <location>
        <begin position="265"/>
        <end position="287"/>
    </location>
</feature>
<accession>A0A4Y9YJR3</accession>
<keyword evidence="9" id="KW-0807">Transducer</keyword>
<evidence type="ECO:0000256" key="5">
    <source>
        <dbReference type="ARBA" id="ARBA00022989"/>
    </source>
</evidence>
<dbReference type="InterPro" id="IPR000481">
    <property type="entry name" value="GPCR_Pheromne_B_alpha_rcpt"/>
</dbReference>
<proteinExistence type="inferred from homology"/>
<feature type="transmembrane region" description="Helical" evidence="11">
    <location>
        <begin position="109"/>
        <end position="129"/>
    </location>
</feature>